<evidence type="ECO:0000313" key="2">
    <source>
        <dbReference type="EMBL" id="RJG57159.1"/>
    </source>
</evidence>
<organism evidence="2 3">
    <name type="scientific">Sphingobium terrigena</name>
    <dbReference type="NCBI Taxonomy" id="2304063"/>
    <lineage>
        <taxon>Bacteria</taxon>
        <taxon>Pseudomonadati</taxon>
        <taxon>Pseudomonadota</taxon>
        <taxon>Alphaproteobacteria</taxon>
        <taxon>Sphingomonadales</taxon>
        <taxon>Sphingomonadaceae</taxon>
        <taxon>Sphingobium</taxon>
    </lineage>
</organism>
<dbReference type="InterPro" id="IPR018253">
    <property type="entry name" value="DnaJ_domain_CS"/>
</dbReference>
<accession>A0A418YWY7</accession>
<dbReference type="CDD" id="cd06257">
    <property type="entry name" value="DnaJ"/>
    <property type="match status" value="1"/>
</dbReference>
<dbReference type="AlphaFoldDB" id="A0A418YWY7"/>
<gene>
    <name evidence="2" type="ORF">D0Z70_02770</name>
</gene>
<evidence type="ECO:0000259" key="1">
    <source>
        <dbReference type="PROSITE" id="PS50076"/>
    </source>
</evidence>
<protein>
    <submittedName>
        <fullName evidence="2">J domain-containing protein</fullName>
    </submittedName>
</protein>
<dbReference type="PROSITE" id="PS50076">
    <property type="entry name" value="DNAJ_2"/>
    <property type="match status" value="1"/>
</dbReference>
<keyword evidence="3" id="KW-1185">Reference proteome</keyword>
<name>A0A418YWY7_9SPHN</name>
<dbReference type="InterPro" id="IPR050817">
    <property type="entry name" value="DjlA_DnaK_co-chaperone"/>
</dbReference>
<dbReference type="SMART" id="SM00271">
    <property type="entry name" value="DnaJ"/>
    <property type="match status" value="1"/>
</dbReference>
<dbReference type="Proteomes" id="UP000283469">
    <property type="component" value="Unassembled WGS sequence"/>
</dbReference>
<dbReference type="PROSITE" id="PS00636">
    <property type="entry name" value="DNAJ_1"/>
    <property type="match status" value="1"/>
</dbReference>
<dbReference type="InterPro" id="IPR036869">
    <property type="entry name" value="J_dom_sf"/>
</dbReference>
<proteinExistence type="predicted"/>
<evidence type="ECO:0000313" key="3">
    <source>
        <dbReference type="Proteomes" id="UP000283469"/>
    </source>
</evidence>
<dbReference type="InterPro" id="IPR001623">
    <property type="entry name" value="DnaJ_domain"/>
</dbReference>
<dbReference type="PANTHER" id="PTHR24074">
    <property type="entry name" value="CO-CHAPERONE PROTEIN DJLA"/>
    <property type="match status" value="1"/>
</dbReference>
<sequence length="532" mass="57569">MAVPFMARYRTGCSCGCGRGLAFMPGGVGLGLRRGRSEVVESCKLSVQFQGALGRLLVGISFCCCQGGFPRRLQYRIVVGQQNMGDAKGFYAALELDSSASATEIKTAYRRLAKEHHPDTGRVRDGGARFQQISAAYEILGDAEKRANYDNLSEQTDQADYSEKRSRLNPIRCGVCRQVTAQPRYIIFWRVISVVLATTRTPVQGIFCSACAAKESLKSTAITGLIGWWGFPWGPIWTVLEGLKNLVGGVQNNEHEEALLWHNALAFADAGKVPLSYALAERLLSAKSSEIRAGAAHLTTFYRSQGFKPTGTLKNNWTINPAQFLVKLLFLSVVPVALTAAIMYSDRSSSEASYGVATPPSVAYREPTSSSLDAPAIDYNAFEPATPTCDHEVASGKILSGAKRLSKEGHILQISNGSSGNAIVKVRKADTGSLLASFFIEQNGESQLSGIPDGLYRIQYAIGTQLAENCKSFTETSTVNEFPNLEALITTSEETFEGTLVKRKRLSYTLYAVPGGDVAPTSISPAEFEDGN</sequence>
<dbReference type="Pfam" id="PF00226">
    <property type="entry name" value="DnaJ"/>
    <property type="match status" value="1"/>
</dbReference>
<dbReference type="Gene3D" id="1.10.287.110">
    <property type="entry name" value="DnaJ domain"/>
    <property type="match status" value="1"/>
</dbReference>
<dbReference type="EMBL" id="QVRA01000002">
    <property type="protein sequence ID" value="RJG57159.1"/>
    <property type="molecule type" value="Genomic_DNA"/>
</dbReference>
<dbReference type="SUPFAM" id="SSF46565">
    <property type="entry name" value="Chaperone J-domain"/>
    <property type="match status" value="1"/>
</dbReference>
<comment type="caution">
    <text evidence="2">The sequence shown here is derived from an EMBL/GenBank/DDBJ whole genome shotgun (WGS) entry which is preliminary data.</text>
</comment>
<dbReference type="PRINTS" id="PR00625">
    <property type="entry name" value="JDOMAIN"/>
</dbReference>
<reference evidence="2 3" key="1">
    <citation type="submission" date="2018-08" db="EMBL/GenBank/DDBJ databases">
        <title>Sphingobium sp. EO9.</title>
        <authorList>
            <person name="Park Y."/>
            <person name="Kim K.H."/>
            <person name="Jeon C.O."/>
        </authorList>
    </citation>
    <scope>NUCLEOTIDE SEQUENCE [LARGE SCALE GENOMIC DNA]</scope>
    <source>
        <strain evidence="2 3">EO9</strain>
    </source>
</reference>
<dbReference type="OrthoDB" id="7319410at2"/>
<feature type="domain" description="J" evidence="1">
    <location>
        <begin position="89"/>
        <end position="153"/>
    </location>
</feature>